<gene>
    <name evidence="1" type="ORF">PPRIM_AZ9-3.1.T1410095</name>
</gene>
<dbReference type="Proteomes" id="UP000688137">
    <property type="component" value="Unassembled WGS sequence"/>
</dbReference>
<evidence type="ECO:0000313" key="2">
    <source>
        <dbReference type="Proteomes" id="UP000688137"/>
    </source>
</evidence>
<name>A0A8S1Q3G8_PARPR</name>
<proteinExistence type="predicted"/>
<sequence>MLRTIQSFSLDGEAKLSFLPKNKTNYYLKSLIKNRKLRPKSQEADDSNQQIINQKIGPSRRKSCYCNLCGFTSKKQQTFMDFQLIKNSTLIKKPPIHNDRRSTLNLQSTNRSVFYRRNTQKKEERTELPKSPVYDLGDSKNTDWYVRQIVKRNSRINVQKFVDNSFSKNSQQQSQSNKKLNIDDLMNVKSQQTIHLPYSINSPSVRIRTIGAFDQDNTITSPKCKDLPKLSPYLSFRQLNTNLLAPIKYKSNISMSRKVQKKILSYSKT</sequence>
<evidence type="ECO:0000313" key="1">
    <source>
        <dbReference type="EMBL" id="CAD8109654.1"/>
    </source>
</evidence>
<comment type="caution">
    <text evidence="1">The sequence shown here is derived from an EMBL/GenBank/DDBJ whole genome shotgun (WGS) entry which is preliminary data.</text>
</comment>
<reference evidence="1" key="1">
    <citation type="submission" date="2021-01" db="EMBL/GenBank/DDBJ databases">
        <authorList>
            <consortium name="Genoscope - CEA"/>
            <person name="William W."/>
        </authorList>
    </citation>
    <scope>NUCLEOTIDE SEQUENCE</scope>
</reference>
<protein>
    <submittedName>
        <fullName evidence="1">Uncharacterized protein</fullName>
    </submittedName>
</protein>
<keyword evidence="2" id="KW-1185">Reference proteome</keyword>
<accession>A0A8S1Q3G8</accession>
<dbReference type="OMA" id="KNTDWYV"/>
<dbReference type="AlphaFoldDB" id="A0A8S1Q3G8"/>
<organism evidence="1 2">
    <name type="scientific">Paramecium primaurelia</name>
    <dbReference type="NCBI Taxonomy" id="5886"/>
    <lineage>
        <taxon>Eukaryota</taxon>
        <taxon>Sar</taxon>
        <taxon>Alveolata</taxon>
        <taxon>Ciliophora</taxon>
        <taxon>Intramacronucleata</taxon>
        <taxon>Oligohymenophorea</taxon>
        <taxon>Peniculida</taxon>
        <taxon>Parameciidae</taxon>
        <taxon>Paramecium</taxon>
    </lineage>
</organism>
<dbReference type="EMBL" id="CAJJDM010000145">
    <property type="protein sequence ID" value="CAD8109654.1"/>
    <property type="molecule type" value="Genomic_DNA"/>
</dbReference>